<dbReference type="InterPro" id="IPR001647">
    <property type="entry name" value="HTH_TetR"/>
</dbReference>
<dbReference type="OrthoDB" id="9785164at2"/>
<dbReference type="PATRIC" id="fig|289376.4.peg.1523"/>
<dbReference type="FunCoup" id="B5YGG3">
    <property type="interactions" value="116"/>
</dbReference>
<dbReference type="InterPro" id="IPR036271">
    <property type="entry name" value="Tet_transcr_reg_TetR-rel_C_sf"/>
</dbReference>
<dbReference type="EMBL" id="CP001147">
    <property type="protein sequence ID" value="ACI21330.1"/>
    <property type="molecule type" value="Genomic_DNA"/>
</dbReference>
<evidence type="ECO:0000313" key="5">
    <source>
        <dbReference type="EMBL" id="ACI21330.1"/>
    </source>
</evidence>
<dbReference type="Proteomes" id="UP000000718">
    <property type="component" value="Chromosome"/>
</dbReference>
<reference evidence="5" key="2">
    <citation type="submission" date="2008-08" db="EMBL/GenBank/DDBJ databases">
        <authorList>
            <person name="Dodson R.J."/>
            <person name="Durkin A.S."/>
            <person name="Wu M."/>
            <person name="Eisen J."/>
            <person name="Sutton G."/>
        </authorList>
    </citation>
    <scope>NUCLEOTIDE SEQUENCE</scope>
    <source>
        <strain evidence="5">DSM 11347</strain>
    </source>
</reference>
<reference evidence="5 6" key="3">
    <citation type="journal article" date="2015" name="Genome Announc.">
        <title>Genome Sequence of the Sulfate-Reducing Thermophilic Bacterium Thermodesulfovibrio yellowstonii Strain DSM 11347T (Phylum Nitrospirae).</title>
        <authorList>
            <person name="Bhatnagar S."/>
            <person name="Badger J.H."/>
            <person name="Madupu R."/>
            <person name="Khouri H.M."/>
            <person name="O'Connor E.M."/>
            <person name="Robb F.T."/>
            <person name="Ward N.L."/>
            <person name="Eisen J.A."/>
        </authorList>
    </citation>
    <scope>NUCLEOTIDE SEQUENCE [LARGE SCALE GENOMIC DNA]</scope>
    <source>
        <strain evidence="6">ATCC 51303 / DSM 11347 / YP87</strain>
        <strain evidence="5">DSM 11347</strain>
    </source>
</reference>
<dbReference type="SUPFAM" id="SSF48498">
    <property type="entry name" value="Tetracyclin repressor-like, C-terminal domain"/>
    <property type="match status" value="1"/>
</dbReference>
<dbReference type="Gene3D" id="1.10.357.10">
    <property type="entry name" value="Tetracycline Repressor, domain 2"/>
    <property type="match status" value="1"/>
</dbReference>
<keyword evidence="6" id="KW-1185">Reference proteome</keyword>
<reference evidence="6" key="1">
    <citation type="submission" date="2008-08" db="EMBL/GenBank/DDBJ databases">
        <title>The complete genome sequence of Thermodesulfovibrio yellowstonii strain ATCC 51303 / DSM 11347 / YP87.</title>
        <authorList>
            <person name="Dodson R.J."/>
            <person name="Durkin A.S."/>
            <person name="Wu M."/>
            <person name="Eisen J."/>
            <person name="Sutton G."/>
        </authorList>
    </citation>
    <scope>NUCLEOTIDE SEQUENCE [LARGE SCALE GENOMIC DNA]</scope>
    <source>
        <strain evidence="6">ATCC 51303 / DSM 11347 / YP87</strain>
    </source>
</reference>
<evidence type="ECO:0000313" key="4">
    <source>
        <dbReference type="EMBL" id="ACI20867.1"/>
    </source>
</evidence>
<dbReference type="EnsemblBacteria" id="ACI20867">
    <property type="protein sequence ID" value="ACI20867"/>
    <property type="gene ID" value="THEYE_A1617"/>
</dbReference>
<feature type="DNA-binding region" description="H-T-H motif" evidence="2">
    <location>
        <begin position="35"/>
        <end position="54"/>
    </location>
</feature>
<organism evidence="5 6">
    <name type="scientific">Thermodesulfovibrio yellowstonii (strain ATCC 51303 / DSM 11347 / YP87)</name>
    <dbReference type="NCBI Taxonomy" id="289376"/>
    <lineage>
        <taxon>Bacteria</taxon>
        <taxon>Pseudomonadati</taxon>
        <taxon>Nitrospirota</taxon>
        <taxon>Thermodesulfovibrionia</taxon>
        <taxon>Thermodesulfovibrionales</taxon>
        <taxon>Thermodesulfovibrionaceae</taxon>
        <taxon>Thermodesulfovibrio</taxon>
    </lineage>
</organism>
<keyword evidence="1 2" id="KW-0238">DNA-binding</keyword>
<dbReference type="PROSITE" id="PS50977">
    <property type="entry name" value="HTH_TETR_2"/>
    <property type="match status" value="1"/>
</dbReference>
<dbReference type="GO" id="GO:0000976">
    <property type="term" value="F:transcription cis-regulatory region binding"/>
    <property type="evidence" value="ECO:0000318"/>
    <property type="project" value="GO_Central"/>
</dbReference>
<dbReference type="InterPro" id="IPR023772">
    <property type="entry name" value="DNA-bd_HTH_TetR-type_CS"/>
</dbReference>
<protein>
    <submittedName>
        <fullName evidence="5">Transcriptional regulator, TetR family</fullName>
    </submittedName>
</protein>
<gene>
    <name evidence="5" type="ordered locus">THEYE_A1565</name>
    <name evidence="4" type="ordered locus">THEYE_A1617</name>
</gene>
<dbReference type="Pfam" id="PF00440">
    <property type="entry name" value="TetR_N"/>
    <property type="match status" value="1"/>
</dbReference>
<evidence type="ECO:0000259" key="3">
    <source>
        <dbReference type="PROSITE" id="PS50977"/>
    </source>
</evidence>
<dbReference type="PROSITE" id="PS01081">
    <property type="entry name" value="HTH_TETR_1"/>
    <property type="match status" value="1"/>
</dbReference>
<dbReference type="GO" id="GO:0003700">
    <property type="term" value="F:DNA-binding transcription factor activity"/>
    <property type="evidence" value="ECO:0000318"/>
    <property type="project" value="GO_Central"/>
</dbReference>
<dbReference type="AlphaFoldDB" id="B5YGG3"/>
<dbReference type="RefSeq" id="WP_012545597.1">
    <property type="nucleotide sequence ID" value="NC_011296.1"/>
</dbReference>
<dbReference type="InterPro" id="IPR050624">
    <property type="entry name" value="HTH-type_Tx_Regulator"/>
</dbReference>
<dbReference type="PRINTS" id="PR00455">
    <property type="entry name" value="HTHTETR"/>
</dbReference>
<proteinExistence type="predicted"/>
<dbReference type="EnsemblBacteria" id="ACI21330">
    <property type="protein sequence ID" value="ACI21330"/>
    <property type="gene ID" value="THEYE_A1565"/>
</dbReference>
<dbReference type="KEGG" id="tye:THEYE_A1565"/>
<dbReference type="eggNOG" id="COG1309">
    <property type="taxonomic scope" value="Bacteria"/>
</dbReference>
<evidence type="ECO:0000256" key="2">
    <source>
        <dbReference type="PROSITE-ProRule" id="PRU00335"/>
    </source>
</evidence>
<dbReference type="STRING" id="289376.THEYE_A1565"/>
<feature type="domain" description="HTH tetR-type" evidence="3">
    <location>
        <begin position="12"/>
        <end position="72"/>
    </location>
</feature>
<accession>B5YGG3</accession>
<dbReference type="EMBL" id="CP001147">
    <property type="protein sequence ID" value="ACI20867.1"/>
    <property type="molecule type" value="Genomic_DNA"/>
</dbReference>
<name>B5YGG3_THEYD</name>
<dbReference type="HOGENOM" id="CLU_069356_12_2_0"/>
<dbReference type="InterPro" id="IPR009057">
    <property type="entry name" value="Homeodomain-like_sf"/>
</dbReference>
<dbReference type="PANTHER" id="PTHR43479:SF11">
    <property type="entry name" value="ACREF_ENVCD OPERON REPRESSOR-RELATED"/>
    <property type="match status" value="1"/>
</dbReference>
<dbReference type="GO" id="GO:0006355">
    <property type="term" value="P:regulation of DNA-templated transcription"/>
    <property type="evidence" value="ECO:0000318"/>
    <property type="project" value="GO_Central"/>
</dbReference>
<sequence length="208" mass="23910">MEVVNISRRSGYQSKKRIIDAAIKVFSQYGYSGATMRMIAKEAEISVGGVYLYFRNKEELFLFLMREKIKDLELKLSSILNRVRSSKEALKEYVKSVIAHATENRELILIHTRELGFTFGMEIKKEFFEKQKKLLKGVIEKGVQLDEFKEYNSEEAAKLIMHIIRGYVLSVVEDPENLIDPDECVKIIFNGLLKVKGDSSPSLCSRSE</sequence>
<dbReference type="SUPFAM" id="SSF46689">
    <property type="entry name" value="Homeodomain-like"/>
    <property type="match status" value="1"/>
</dbReference>
<dbReference type="Gene3D" id="1.10.10.60">
    <property type="entry name" value="Homeodomain-like"/>
    <property type="match status" value="1"/>
</dbReference>
<dbReference type="PANTHER" id="PTHR43479">
    <property type="entry name" value="ACREF/ENVCD OPERON REPRESSOR-RELATED"/>
    <property type="match status" value="1"/>
</dbReference>
<dbReference type="KEGG" id="tye:THEYE_A1617"/>
<evidence type="ECO:0000256" key="1">
    <source>
        <dbReference type="ARBA" id="ARBA00023125"/>
    </source>
</evidence>
<evidence type="ECO:0000313" key="6">
    <source>
        <dbReference type="Proteomes" id="UP000000718"/>
    </source>
</evidence>